<dbReference type="InterPro" id="IPR001841">
    <property type="entry name" value="Znf_RING"/>
</dbReference>
<dbReference type="PANTHER" id="PTHR21540:SF0">
    <property type="entry name" value="PHD FAMILY PROTEIN"/>
    <property type="match status" value="1"/>
</dbReference>
<keyword evidence="1" id="KW-0479">Metal-binding</keyword>
<dbReference type="Gene3D" id="3.30.40.10">
    <property type="entry name" value="Zinc/RING finger domain, C3HC4 (zinc finger)"/>
    <property type="match status" value="1"/>
</dbReference>
<dbReference type="Pfam" id="PF13639">
    <property type="entry name" value="zf-RING_2"/>
    <property type="match status" value="1"/>
</dbReference>
<sequence length="295" mass="34189">MPAIRKRSTGKNASFGYKIARLKIGTSKRMFKIHEDLLCERSPYFGGYLQPQRKEIQGDCPICIDELKTGVKELTYCTRCGGNFHSECIENLRKHSLLPLRCPLCRRSCSNHFRNSGDSSKSFPELQAADFAKYHEWLYSGTIGCDDSVYEEDFKPLVSAYLFSLEVEDRRFGTAILQAMLEVYKDEGLYPEQDAIALAYDVDASHEQSAGLRRLRTFLIDTYLAAAKSTWFEDEDWHKYPQEFLRDFSVAMLMQHPRKNKWNIDTWKAKLEVEEEDEDENDTSDAEQFDTDTDE</sequence>
<evidence type="ECO:0000256" key="2">
    <source>
        <dbReference type="SAM" id="MobiDB-lite"/>
    </source>
</evidence>
<dbReference type="GO" id="GO:0061630">
    <property type="term" value="F:ubiquitin protein ligase activity"/>
    <property type="evidence" value="ECO:0007669"/>
    <property type="project" value="InterPro"/>
</dbReference>
<feature type="region of interest" description="Disordered" evidence="2">
    <location>
        <begin position="273"/>
        <end position="295"/>
    </location>
</feature>
<dbReference type="Proteomes" id="UP001140513">
    <property type="component" value="Unassembled WGS sequence"/>
</dbReference>
<keyword evidence="5" id="KW-1185">Reference proteome</keyword>
<dbReference type="PROSITE" id="PS50089">
    <property type="entry name" value="ZF_RING_2"/>
    <property type="match status" value="1"/>
</dbReference>
<reference evidence="4" key="1">
    <citation type="submission" date="2022-10" db="EMBL/GenBank/DDBJ databases">
        <title>Tapping the CABI collections for fungal endophytes: first genome assemblies for Collariella, Neodidymelliopsis, Ascochyta clinopodiicola, Didymella pomorum, Didymosphaeria variabile, Neocosmospora piperis and Neocucurbitaria cava.</title>
        <authorList>
            <person name="Hill R."/>
        </authorList>
    </citation>
    <scope>NUCLEOTIDE SEQUENCE</scope>
    <source>
        <strain evidence="4">IMI 356815</strain>
    </source>
</reference>
<gene>
    <name evidence="4" type="ORF">N0V89_009537</name>
</gene>
<comment type="caution">
    <text evidence="4">The sequence shown here is derived from an EMBL/GenBank/DDBJ whole genome shotgun (WGS) entry which is preliminary data.</text>
</comment>
<name>A0A9W9C7Q7_9PLEO</name>
<dbReference type="GeneID" id="80913067"/>
<proteinExistence type="predicted"/>
<feature type="domain" description="RING-type" evidence="3">
    <location>
        <begin position="60"/>
        <end position="106"/>
    </location>
</feature>
<dbReference type="PANTHER" id="PTHR21540">
    <property type="entry name" value="RING FINGER AND SWIM DOMAIN-CONTAINING PROTEIN 2"/>
    <property type="match status" value="1"/>
</dbReference>
<dbReference type="SUPFAM" id="SSF57850">
    <property type="entry name" value="RING/U-box"/>
    <property type="match status" value="1"/>
</dbReference>
<dbReference type="AlphaFoldDB" id="A0A9W9C7Q7"/>
<dbReference type="OrthoDB" id="8062037at2759"/>
<dbReference type="EMBL" id="JAPEUX010000007">
    <property type="protein sequence ID" value="KAJ4348165.1"/>
    <property type="molecule type" value="Genomic_DNA"/>
</dbReference>
<keyword evidence="1" id="KW-0863">Zinc-finger</keyword>
<evidence type="ECO:0000259" key="3">
    <source>
        <dbReference type="PROSITE" id="PS50089"/>
    </source>
</evidence>
<evidence type="ECO:0000313" key="5">
    <source>
        <dbReference type="Proteomes" id="UP001140513"/>
    </source>
</evidence>
<organism evidence="4 5">
    <name type="scientific">Didymosphaeria variabile</name>
    <dbReference type="NCBI Taxonomy" id="1932322"/>
    <lineage>
        <taxon>Eukaryota</taxon>
        <taxon>Fungi</taxon>
        <taxon>Dikarya</taxon>
        <taxon>Ascomycota</taxon>
        <taxon>Pezizomycotina</taxon>
        <taxon>Dothideomycetes</taxon>
        <taxon>Pleosporomycetidae</taxon>
        <taxon>Pleosporales</taxon>
        <taxon>Massarineae</taxon>
        <taxon>Didymosphaeriaceae</taxon>
        <taxon>Didymosphaeria</taxon>
    </lineage>
</organism>
<evidence type="ECO:0000313" key="4">
    <source>
        <dbReference type="EMBL" id="KAJ4348165.1"/>
    </source>
</evidence>
<accession>A0A9W9C7Q7</accession>
<dbReference type="GO" id="GO:0008270">
    <property type="term" value="F:zinc ion binding"/>
    <property type="evidence" value="ECO:0007669"/>
    <property type="project" value="UniProtKB-KW"/>
</dbReference>
<evidence type="ECO:0000256" key="1">
    <source>
        <dbReference type="PROSITE-ProRule" id="PRU00175"/>
    </source>
</evidence>
<dbReference type="RefSeq" id="XP_056067553.1">
    <property type="nucleotide sequence ID" value="XM_056218288.1"/>
</dbReference>
<protein>
    <recommendedName>
        <fullName evidence="3">RING-type domain-containing protein</fullName>
    </recommendedName>
</protein>
<dbReference type="InterPro" id="IPR039903">
    <property type="entry name" value="Zswim2"/>
</dbReference>
<keyword evidence="1" id="KW-0862">Zinc</keyword>
<dbReference type="InterPro" id="IPR013083">
    <property type="entry name" value="Znf_RING/FYVE/PHD"/>
</dbReference>